<name>A0A0F9BJ40_9ZZZZ</name>
<protein>
    <submittedName>
        <fullName evidence="1">Uncharacterized protein</fullName>
    </submittedName>
</protein>
<evidence type="ECO:0000313" key="1">
    <source>
        <dbReference type="EMBL" id="KKL13822.1"/>
    </source>
</evidence>
<dbReference type="EMBL" id="LAZR01040704">
    <property type="protein sequence ID" value="KKL13822.1"/>
    <property type="molecule type" value="Genomic_DNA"/>
</dbReference>
<reference evidence="1" key="1">
    <citation type="journal article" date="2015" name="Nature">
        <title>Complex archaea that bridge the gap between prokaryotes and eukaryotes.</title>
        <authorList>
            <person name="Spang A."/>
            <person name="Saw J.H."/>
            <person name="Jorgensen S.L."/>
            <person name="Zaremba-Niedzwiedzka K."/>
            <person name="Martijn J."/>
            <person name="Lind A.E."/>
            <person name="van Eijk R."/>
            <person name="Schleper C."/>
            <person name="Guy L."/>
            <person name="Ettema T.J."/>
        </authorList>
    </citation>
    <scope>NUCLEOTIDE SEQUENCE</scope>
</reference>
<gene>
    <name evidence="1" type="ORF">LCGC14_2521900</name>
</gene>
<comment type="caution">
    <text evidence="1">The sequence shown here is derived from an EMBL/GenBank/DDBJ whole genome shotgun (WGS) entry which is preliminary data.</text>
</comment>
<dbReference type="AlphaFoldDB" id="A0A0F9BJ40"/>
<proteinExistence type="predicted"/>
<organism evidence="1">
    <name type="scientific">marine sediment metagenome</name>
    <dbReference type="NCBI Taxonomy" id="412755"/>
    <lineage>
        <taxon>unclassified sequences</taxon>
        <taxon>metagenomes</taxon>
        <taxon>ecological metagenomes</taxon>
    </lineage>
</organism>
<accession>A0A0F9BJ40</accession>
<sequence>MATGPGGLGNVDNGLTLMVAGFRVGMEGRWVMIQTIGGTNLVPEVVIIPDDSTVRLHELGGYWAVILTEADGDCFVVAEGYGHPTPPRVISQTEHSAGFIPWVFHQGVNNA</sequence>